<accession>A0ACC0V217</accession>
<name>A0ACC0V217_9HYPO</name>
<proteinExistence type="predicted"/>
<gene>
    <name evidence="1" type="ORF">N3K66_006281</name>
</gene>
<evidence type="ECO:0000313" key="2">
    <source>
        <dbReference type="Proteomes" id="UP001163324"/>
    </source>
</evidence>
<evidence type="ECO:0000313" key="1">
    <source>
        <dbReference type="EMBL" id="KAI9899820.1"/>
    </source>
</evidence>
<reference evidence="1" key="1">
    <citation type="submission" date="2022-10" db="EMBL/GenBank/DDBJ databases">
        <title>Complete Genome of Trichothecium roseum strain YXFP-22015, a Plant Pathogen Isolated from Citrus.</title>
        <authorList>
            <person name="Wang Y."/>
            <person name="Zhu L."/>
        </authorList>
    </citation>
    <scope>NUCLEOTIDE SEQUENCE</scope>
    <source>
        <strain evidence="1">YXFP-22015</strain>
    </source>
</reference>
<dbReference type="EMBL" id="CM047944">
    <property type="protein sequence ID" value="KAI9899820.1"/>
    <property type="molecule type" value="Genomic_DNA"/>
</dbReference>
<organism evidence="1 2">
    <name type="scientific">Trichothecium roseum</name>
    <dbReference type="NCBI Taxonomy" id="47278"/>
    <lineage>
        <taxon>Eukaryota</taxon>
        <taxon>Fungi</taxon>
        <taxon>Dikarya</taxon>
        <taxon>Ascomycota</taxon>
        <taxon>Pezizomycotina</taxon>
        <taxon>Sordariomycetes</taxon>
        <taxon>Hypocreomycetidae</taxon>
        <taxon>Hypocreales</taxon>
        <taxon>Hypocreales incertae sedis</taxon>
        <taxon>Trichothecium</taxon>
    </lineage>
</organism>
<dbReference type="Proteomes" id="UP001163324">
    <property type="component" value="Chromosome 5"/>
</dbReference>
<sequence length="556" mass="62399">MILAHAVEEAETIQMTSRSPPTYPNETRALRGYGFNSSDAHQSRQQQSNRADPTSPELYVSNNYAPVVQGKLSLPQVTQLLQCYADNYHQFYPIAPRHTLQPGNVLHTMQTEPFLLTAMILVASKHSPELKPIYATIREHLRQLILDVVFGAPGTCTVGSTQGLLILGEWTELDSADDLNGGEGAAWSLIGLAVRLAYFLRLEDSSFKSDEETLDERLQRERLTWTFTYLSDRQISIRTGQAFWCRGPSLSSKFTVRDFPSLQARSGNDEDFASLLQAHVELTTLFGNVHDILFASRSRTAEIMCRGDYSKYIDDASKAMLAWHQSWGAISASSQLKSCLSLSYQYLRMYVNAFAFQAVLYRCPEKRSPDVCLFPDSAMASPDARHVYTAIEATETMVQIVAADIDPAAHLRYMPARFYLYMIHAAVFLYKAHAVGATGSDDYARHKSLITRFISVLRRAAGNSTHIASRYARMLEYLWLRRQSTPAVVDGRVYAGAETAQAVNQDDLTVSNPMAEMLDYDEADLQLINGTDPFESLLAMPPVFLFNQHDLLYSNE</sequence>
<keyword evidence="2" id="KW-1185">Reference proteome</keyword>
<protein>
    <submittedName>
        <fullName evidence="1">Uncharacterized protein</fullName>
    </submittedName>
</protein>
<comment type="caution">
    <text evidence="1">The sequence shown here is derived from an EMBL/GenBank/DDBJ whole genome shotgun (WGS) entry which is preliminary data.</text>
</comment>